<evidence type="ECO:0000313" key="1">
    <source>
        <dbReference type="EMBL" id="GJS71565.1"/>
    </source>
</evidence>
<reference evidence="1" key="2">
    <citation type="submission" date="2022-01" db="EMBL/GenBank/DDBJ databases">
        <authorList>
            <person name="Yamashiro T."/>
            <person name="Shiraishi A."/>
            <person name="Satake H."/>
            <person name="Nakayama K."/>
        </authorList>
    </citation>
    <scope>NUCLEOTIDE SEQUENCE</scope>
</reference>
<gene>
    <name evidence="1" type="ORF">Tco_0704406</name>
</gene>
<dbReference type="Proteomes" id="UP001151760">
    <property type="component" value="Unassembled WGS sequence"/>
</dbReference>
<comment type="caution">
    <text evidence="1">The sequence shown here is derived from an EMBL/GenBank/DDBJ whole genome shotgun (WGS) entry which is preliminary data.</text>
</comment>
<name>A0ABQ4Y1I8_9ASTR</name>
<proteinExistence type="predicted"/>
<organism evidence="1 2">
    <name type="scientific">Tanacetum coccineum</name>
    <dbReference type="NCBI Taxonomy" id="301880"/>
    <lineage>
        <taxon>Eukaryota</taxon>
        <taxon>Viridiplantae</taxon>
        <taxon>Streptophyta</taxon>
        <taxon>Embryophyta</taxon>
        <taxon>Tracheophyta</taxon>
        <taxon>Spermatophyta</taxon>
        <taxon>Magnoliopsida</taxon>
        <taxon>eudicotyledons</taxon>
        <taxon>Gunneridae</taxon>
        <taxon>Pentapetalae</taxon>
        <taxon>asterids</taxon>
        <taxon>campanulids</taxon>
        <taxon>Asterales</taxon>
        <taxon>Asteraceae</taxon>
        <taxon>Asteroideae</taxon>
        <taxon>Anthemideae</taxon>
        <taxon>Anthemidinae</taxon>
        <taxon>Tanacetum</taxon>
    </lineage>
</organism>
<evidence type="ECO:0000313" key="2">
    <source>
        <dbReference type="Proteomes" id="UP001151760"/>
    </source>
</evidence>
<keyword evidence="2" id="KW-1185">Reference proteome</keyword>
<sequence length="111" mass="11866">MLAIAAAGDDAAGGDDAANEDNAAVNEAAGSAAEAPLVIVSKFLLKALHCGVSPCKRGFSVRIKSLLEVTASKVYVTAAKQNYNYLKIKTAERVSTVRREWIKTEERIKID</sequence>
<reference evidence="1" key="1">
    <citation type="journal article" date="2022" name="Int. J. Mol. Sci.">
        <title>Draft Genome of Tanacetum Coccineum: Genomic Comparison of Closely Related Tanacetum-Family Plants.</title>
        <authorList>
            <person name="Yamashiro T."/>
            <person name="Shiraishi A."/>
            <person name="Nakayama K."/>
            <person name="Satake H."/>
        </authorList>
    </citation>
    <scope>NUCLEOTIDE SEQUENCE</scope>
</reference>
<protein>
    <submittedName>
        <fullName evidence="1">Uncharacterized protein</fullName>
    </submittedName>
</protein>
<accession>A0ABQ4Y1I8</accession>
<dbReference type="EMBL" id="BQNB010010015">
    <property type="protein sequence ID" value="GJS71565.1"/>
    <property type="molecule type" value="Genomic_DNA"/>
</dbReference>